<dbReference type="Proteomes" id="UP000033489">
    <property type="component" value="Unassembled WGS sequence"/>
</dbReference>
<gene>
    <name evidence="1" type="ORF">TZ94_00624</name>
</gene>
<comment type="caution">
    <text evidence="1">The sequence shown here is derived from an EMBL/GenBank/DDBJ whole genome shotgun (WGS) entry which is preliminary data.</text>
</comment>
<protein>
    <recommendedName>
        <fullName evidence="3">UDP-N-acetylmuramoylalanyl-D-glutamate--2, 6-diaminopimelate ligase</fullName>
    </recommendedName>
</protein>
<name>A0A0F2E2T9_9STRE</name>
<dbReference type="PATRIC" id="fig|28037.216.peg.601"/>
<reference evidence="1 2" key="1">
    <citation type="submission" date="2015-02" db="EMBL/GenBank/DDBJ databases">
        <title>Evolution of amylase-binding proteins of oral streptococcal species.</title>
        <authorList>
            <person name="Haase E.M."/>
        </authorList>
    </citation>
    <scope>NUCLEOTIDE SEQUENCE [LARGE SCALE GENOMIC DNA]</scope>
    <source>
        <strain evidence="1 2">UC921A</strain>
    </source>
</reference>
<dbReference type="InterPro" id="IPR024453">
    <property type="entry name" value="Peptidase_C92"/>
</dbReference>
<dbReference type="InterPro" id="IPR038765">
    <property type="entry name" value="Papain-like_cys_pep_sf"/>
</dbReference>
<dbReference type="Gene3D" id="3.90.1720.10">
    <property type="entry name" value="endopeptidase domain like (from Nostoc punctiforme)"/>
    <property type="match status" value="1"/>
</dbReference>
<evidence type="ECO:0000313" key="2">
    <source>
        <dbReference type="Proteomes" id="UP000033489"/>
    </source>
</evidence>
<organism evidence="1 2">
    <name type="scientific">Streptococcus infantis</name>
    <dbReference type="NCBI Taxonomy" id="68892"/>
    <lineage>
        <taxon>Bacteria</taxon>
        <taxon>Bacillati</taxon>
        <taxon>Bacillota</taxon>
        <taxon>Bacilli</taxon>
        <taxon>Lactobacillales</taxon>
        <taxon>Streptococcaceae</taxon>
        <taxon>Streptococcus</taxon>
    </lineage>
</organism>
<accession>A0A0F2E2T9</accession>
<evidence type="ECO:0008006" key="3">
    <source>
        <dbReference type="Google" id="ProtNLM"/>
    </source>
</evidence>
<evidence type="ECO:0000313" key="1">
    <source>
        <dbReference type="EMBL" id="KJQ76126.1"/>
    </source>
</evidence>
<dbReference type="OrthoDB" id="195541at2"/>
<dbReference type="RefSeq" id="WP_045614027.1">
    <property type="nucleotide sequence ID" value="NZ_JYGT01000007.1"/>
</dbReference>
<sequence>MLESGDLIFVRENTEMGQAIQASTGNYSHVAIFLDGQIYHATVEGGVLSQSSEDFFEAEKVYDLYRYAEIDCTEVKKRAKCHLGAPYNASFYPDGDGFYCSQFIAELLPIFETIPMKFGNDDWEISDFWSEYYRELGFPVPLNQPGTNPSQLAASPLLVCKERNLHDSDF</sequence>
<dbReference type="EMBL" id="JYGT01000007">
    <property type="protein sequence ID" value="KJQ76126.1"/>
    <property type="molecule type" value="Genomic_DNA"/>
</dbReference>
<dbReference type="Pfam" id="PF05708">
    <property type="entry name" value="Peptidase_C92"/>
    <property type="match status" value="1"/>
</dbReference>
<dbReference type="AlphaFoldDB" id="A0A0F2E2T9"/>
<proteinExistence type="predicted"/>
<dbReference type="SUPFAM" id="SSF54001">
    <property type="entry name" value="Cysteine proteinases"/>
    <property type="match status" value="1"/>
</dbReference>